<keyword evidence="3" id="KW-1185">Reference proteome</keyword>
<reference evidence="2 3" key="1">
    <citation type="submission" date="2015-07" db="EMBL/GenBank/DDBJ databases">
        <title>Genome sequencing of Kibdelosporangium phytohabitans.</title>
        <authorList>
            <person name="Qin S."/>
            <person name="Xing K."/>
        </authorList>
    </citation>
    <scope>NUCLEOTIDE SEQUENCE [LARGE SCALE GENOMIC DNA]</scope>
    <source>
        <strain evidence="2 3">KLBMP1111</strain>
    </source>
</reference>
<dbReference type="Pfam" id="PF19800">
    <property type="entry name" value="DUF6283"/>
    <property type="match status" value="1"/>
</dbReference>
<dbReference type="KEGG" id="kphy:AOZ06_04310"/>
<organism evidence="2 3">
    <name type="scientific">Kibdelosporangium phytohabitans</name>
    <dbReference type="NCBI Taxonomy" id="860235"/>
    <lineage>
        <taxon>Bacteria</taxon>
        <taxon>Bacillati</taxon>
        <taxon>Actinomycetota</taxon>
        <taxon>Actinomycetes</taxon>
        <taxon>Pseudonocardiales</taxon>
        <taxon>Pseudonocardiaceae</taxon>
        <taxon>Kibdelosporangium</taxon>
    </lineage>
</organism>
<dbReference type="OrthoDB" id="4351072at2"/>
<evidence type="ECO:0000256" key="1">
    <source>
        <dbReference type="SAM" id="MobiDB-lite"/>
    </source>
</evidence>
<feature type="compositionally biased region" description="Low complexity" evidence="1">
    <location>
        <begin position="21"/>
        <end position="30"/>
    </location>
</feature>
<name>A0A0N7F2M6_9PSEU</name>
<accession>A0A0N7F2M6</accession>
<dbReference type="Proteomes" id="UP000063699">
    <property type="component" value="Chromosome"/>
</dbReference>
<feature type="region of interest" description="Disordered" evidence="1">
    <location>
        <begin position="1"/>
        <end position="30"/>
    </location>
</feature>
<dbReference type="AlphaFoldDB" id="A0A0N7F2M6"/>
<evidence type="ECO:0000313" key="3">
    <source>
        <dbReference type="Proteomes" id="UP000063699"/>
    </source>
</evidence>
<dbReference type="InterPro" id="IPR046250">
    <property type="entry name" value="DUF6283"/>
</dbReference>
<evidence type="ECO:0000313" key="2">
    <source>
        <dbReference type="EMBL" id="ALG06255.1"/>
    </source>
</evidence>
<dbReference type="EMBL" id="CP012752">
    <property type="protein sequence ID" value="ALG06255.1"/>
    <property type="molecule type" value="Genomic_DNA"/>
</dbReference>
<sequence length="110" mass="11595">MSLFSDDDMVKLERADGSPGGEAAPSAPAMSCHLDQPGTAHAMRLCAGWLAVVGPHHLGIRMAVIAGRLPEQALSVGQDWAELFANLDQLVAERGEQIAVNGAAKNTLHR</sequence>
<proteinExistence type="predicted"/>
<protein>
    <submittedName>
        <fullName evidence="2">Uncharacterized protein</fullName>
    </submittedName>
</protein>
<gene>
    <name evidence="2" type="ORF">AOZ06_04310</name>
</gene>